<organism evidence="1 2">
    <name type="scientific">Halopseudomonas pertucinogena</name>
    <dbReference type="NCBI Taxonomy" id="86175"/>
    <lineage>
        <taxon>Bacteria</taxon>
        <taxon>Pseudomonadati</taxon>
        <taxon>Pseudomonadota</taxon>
        <taxon>Gammaproteobacteria</taxon>
        <taxon>Pseudomonadales</taxon>
        <taxon>Pseudomonadaceae</taxon>
        <taxon>Halopseudomonas</taxon>
    </lineage>
</organism>
<gene>
    <name evidence="1" type="ORF">GCM10009083_09160</name>
</gene>
<evidence type="ECO:0000313" key="2">
    <source>
        <dbReference type="Proteomes" id="UP000633263"/>
    </source>
</evidence>
<reference evidence="2" key="1">
    <citation type="journal article" date="2019" name="Int. J. Syst. Evol. Microbiol.">
        <title>The Global Catalogue of Microorganisms (GCM) 10K type strain sequencing project: providing services to taxonomists for standard genome sequencing and annotation.</title>
        <authorList>
            <consortium name="The Broad Institute Genomics Platform"/>
            <consortium name="The Broad Institute Genome Sequencing Center for Infectious Disease"/>
            <person name="Wu L."/>
            <person name="Ma J."/>
        </authorList>
    </citation>
    <scope>NUCLEOTIDE SEQUENCE [LARGE SCALE GENOMIC DNA]</scope>
    <source>
        <strain evidence="2">JCM 11590</strain>
    </source>
</reference>
<sequence length="234" mass="26424">MQLERWLGKGRERLEGHWAKLQEQLLPASWPVRCERASAIAEGNPGRWQPQPGSSSAELALSLRRLELSQRRLLASLLDAPCAGVESLVEGVERLQLDWRQRLDPLHSHRDYAAQLETLAGLLDAAPAARSAYLDNEQRIIPAIDRLLFESLPMRMHAEMANRFNVGRGDYLHWWWGQLLARAGTPGYALEGLGENDWPDMPPAWFALGWICTLRRHRDGATGDSGTRRHQGCP</sequence>
<accession>A0ABQ2CLI3</accession>
<dbReference type="EMBL" id="BMNN01000001">
    <property type="protein sequence ID" value="GGI94734.1"/>
    <property type="molecule type" value="Genomic_DNA"/>
</dbReference>
<protein>
    <submittedName>
        <fullName evidence="1">Uncharacterized protein</fullName>
    </submittedName>
</protein>
<keyword evidence="2" id="KW-1185">Reference proteome</keyword>
<name>A0ABQ2CLI3_9GAMM</name>
<dbReference type="Proteomes" id="UP000633263">
    <property type="component" value="Unassembled WGS sequence"/>
</dbReference>
<comment type="caution">
    <text evidence="1">The sequence shown here is derived from an EMBL/GenBank/DDBJ whole genome shotgun (WGS) entry which is preliminary data.</text>
</comment>
<evidence type="ECO:0000313" key="1">
    <source>
        <dbReference type="EMBL" id="GGI94734.1"/>
    </source>
</evidence>
<proteinExistence type="predicted"/>